<feature type="domain" description="HTH marR-type" evidence="4">
    <location>
        <begin position="49"/>
        <end position="182"/>
    </location>
</feature>
<evidence type="ECO:0000256" key="3">
    <source>
        <dbReference type="ARBA" id="ARBA00023163"/>
    </source>
</evidence>
<keyword evidence="3" id="KW-0804">Transcription</keyword>
<dbReference type="PANTHER" id="PTHR42756">
    <property type="entry name" value="TRANSCRIPTIONAL REGULATOR, MARR"/>
    <property type="match status" value="1"/>
</dbReference>
<dbReference type="KEGG" id="rhoz:GXP67_11580"/>
<sequence>MNTLVKLVNEWDAYTQQHSAATIEDFCRFYLVKNHSGNSTTKESCPEDQSRLVKSIAMLMASFNLYYRAAMEESSFPFPEAFYFLNVLKKNGKMKKTALIGMLHMEYTTGMEGIRKLTEAGYIIEETDETDKRAKIISLSQRGEEALPEGYTYMSKIAHILFGIMTENAIKLCLQLLEDVVEQNAILSTEFKNTGFEEMYQQIQKTRSISGDTKQSARKVV</sequence>
<reference evidence="5 6" key="1">
    <citation type="submission" date="2020-01" db="EMBL/GenBank/DDBJ databases">
        <authorList>
            <person name="Kim M.K."/>
        </authorList>
    </citation>
    <scope>NUCLEOTIDE SEQUENCE [LARGE SCALE GENOMIC DNA]</scope>
    <source>
        <strain evidence="5 6">172606-1</strain>
    </source>
</reference>
<dbReference type="AlphaFoldDB" id="A0A6C0GHQ2"/>
<dbReference type="InterPro" id="IPR036390">
    <property type="entry name" value="WH_DNA-bd_sf"/>
</dbReference>
<dbReference type="GO" id="GO:0003677">
    <property type="term" value="F:DNA binding"/>
    <property type="evidence" value="ECO:0007669"/>
    <property type="project" value="UniProtKB-KW"/>
</dbReference>
<evidence type="ECO:0000259" key="4">
    <source>
        <dbReference type="PROSITE" id="PS50995"/>
    </source>
</evidence>
<keyword evidence="1" id="KW-0805">Transcription regulation</keyword>
<organism evidence="5 6">
    <name type="scientific">Rhodocytophaga rosea</name>
    <dbReference type="NCBI Taxonomy" id="2704465"/>
    <lineage>
        <taxon>Bacteria</taxon>
        <taxon>Pseudomonadati</taxon>
        <taxon>Bacteroidota</taxon>
        <taxon>Cytophagia</taxon>
        <taxon>Cytophagales</taxon>
        <taxon>Rhodocytophagaceae</taxon>
        <taxon>Rhodocytophaga</taxon>
    </lineage>
</organism>
<dbReference type="InterPro" id="IPR036388">
    <property type="entry name" value="WH-like_DNA-bd_sf"/>
</dbReference>
<name>A0A6C0GHQ2_9BACT</name>
<accession>A0A6C0GHQ2</accession>
<dbReference type="Gene3D" id="1.10.10.10">
    <property type="entry name" value="Winged helix-like DNA-binding domain superfamily/Winged helix DNA-binding domain"/>
    <property type="match status" value="1"/>
</dbReference>
<dbReference type="SUPFAM" id="SSF46785">
    <property type="entry name" value="Winged helix' DNA-binding domain"/>
    <property type="match status" value="1"/>
</dbReference>
<dbReference type="Pfam" id="PF13463">
    <property type="entry name" value="HTH_27"/>
    <property type="match status" value="1"/>
</dbReference>
<dbReference type="Proteomes" id="UP000480178">
    <property type="component" value="Chromosome"/>
</dbReference>
<evidence type="ECO:0000313" key="5">
    <source>
        <dbReference type="EMBL" id="QHT67233.1"/>
    </source>
</evidence>
<dbReference type="InterPro" id="IPR000835">
    <property type="entry name" value="HTH_MarR-typ"/>
</dbReference>
<dbReference type="RefSeq" id="WP_162443274.1">
    <property type="nucleotide sequence ID" value="NZ_CP048222.1"/>
</dbReference>
<gene>
    <name evidence="5" type="ORF">GXP67_11580</name>
</gene>
<evidence type="ECO:0000313" key="6">
    <source>
        <dbReference type="Proteomes" id="UP000480178"/>
    </source>
</evidence>
<keyword evidence="2" id="KW-0238">DNA-binding</keyword>
<keyword evidence="6" id="KW-1185">Reference proteome</keyword>
<dbReference type="GO" id="GO:0003700">
    <property type="term" value="F:DNA-binding transcription factor activity"/>
    <property type="evidence" value="ECO:0007669"/>
    <property type="project" value="InterPro"/>
</dbReference>
<protein>
    <submittedName>
        <fullName evidence="5">MarR family transcriptional regulator</fullName>
    </submittedName>
</protein>
<proteinExistence type="predicted"/>
<dbReference type="PROSITE" id="PS50995">
    <property type="entry name" value="HTH_MARR_2"/>
    <property type="match status" value="1"/>
</dbReference>
<evidence type="ECO:0000256" key="1">
    <source>
        <dbReference type="ARBA" id="ARBA00023015"/>
    </source>
</evidence>
<dbReference type="PANTHER" id="PTHR42756:SF1">
    <property type="entry name" value="TRANSCRIPTIONAL REPRESSOR OF EMRAB OPERON"/>
    <property type="match status" value="1"/>
</dbReference>
<evidence type="ECO:0000256" key="2">
    <source>
        <dbReference type="ARBA" id="ARBA00023125"/>
    </source>
</evidence>
<dbReference type="EMBL" id="CP048222">
    <property type="protein sequence ID" value="QHT67233.1"/>
    <property type="molecule type" value="Genomic_DNA"/>
</dbReference>